<name>A0A815IWM5_9BILA</name>
<keyword evidence="6 8" id="KW-0802">TPR repeat</keyword>
<evidence type="ECO:0000256" key="4">
    <source>
        <dbReference type="ARBA" id="ARBA00022695"/>
    </source>
</evidence>
<dbReference type="Pfam" id="PF13181">
    <property type="entry name" value="TPR_8"/>
    <property type="match status" value="1"/>
</dbReference>
<keyword evidence="10" id="KW-1133">Transmembrane helix</keyword>
<gene>
    <name evidence="11" type="ORF">GPM918_LOCUS31867</name>
    <name evidence="12" type="ORF">SRO942_LOCUS32522</name>
</gene>
<feature type="repeat" description="TPR" evidence="8">
    <location>
        <begin position="649"/>
        <end position="682"/>
    </location>
</feature>
<dbReference type="SMART" id="SM00028">
    <property type="entry name" value="TPR"/>
    <property type="match status" value="10"/>
</dbReference>
<dbReference type="InterPro" id="IPR000768">
    <property type="entry name" value="ART"/>
</dbReference>
<comment type="catalytic activity">
    <reaction evidence="7 9">
        <text>L-arginyl-[protein] + NAD(+) = N(omega)-(ADP-D-ribosyl)-L-arginyl-[protein] + nicotinamide + H(+)</text>
        <dbReference type="Rhea" id="RHEA:19149"/>
        <dbReference type="Rhea" id="RHEA-COMP:10532"/>
        <dbReference type="Rhea" id="RHEA-COMP:15087"/>
        <dbReference type="ChEBI" id="CHEBI:15378"/>
        <dbReference type="ChEBI" id="CHEBI:17154"/>
        <dbReference type="ChEBI" id="CHEBI:29965"/>
        <dbReference type="ChEBI" id="CHEBI:57540"/>
        <dbReference type="ChEBI" id="CHEBI:142554"/>
        <dbReference type="EC" id="2.4.2.31"/>
    </reaction>
</comment>
<dbReference type="Gene3D" id="3.90.176.10">
    <property type="entry name" value="Toxin ADP-ribosyltransferase, Chain A, domain 1"/>
    <property type="match status" value="1"/>
</dbReference>
<evidence type="ECO:0000313" key="13">
    <source>
        <dbReference type="Proteomes" id="UP000663829"/>
    </source>
</evidence>
<feature type="transmembrane region" description="Helical" evidence="10">
    <location>
        <begin position="880"/>
        <end position="901"/>
    </location>
</feature>
<protein>
    <recommendedName>
        <fullName evidence="9">NAD(P)(+)--arginine ADP-ribosyltransferase</fullName>
        <ecNumber evidence="9">2.4.2.31</ecNumber>
    </recommendedName>
    <alternativeName>
        <fullName evidence="9">Mono(ADP-ribosyl)transferase</fullName>
    </alternativeName>
</protein>
<evidence type="ECO:0000256" key="10">
    <source>
        <dbReference type="SAM" id="Phobius"/>
    </source>
</evidence>
<evidence type="ECO:0000256" key="9">
    <source>
        <dbReference type="RuleBase" id="RU361228"/>
    </source>
</evidence>
<evidence type="ECO:0000256" key="5">
    <source>
        <dbReference type="ARBA" id="ARBA00022737"/>
    </source>
</evidence>
<keyword evidence="10" id="KW-0812">Transmembrane</keyword>
<dbReference type="GO" id="GO:0016779">
    <property type="term" value="F:nucleotidyltransferase activity"/>
    <property type="evidence" value="ECO:0007669"/>
    <property type="project" value="UniProtKB-KW"/>
</dbReference>
<dbReference type="InterPro" id="IPR011990">
    <property type="entry name" value="TPR-like_helical_dom_sf"/>
</dbReference>
<sequence>MLINKNENLTVLWFDDKIDIEIKNKLEHLHDHCIVCSTISDLLESINRIQNHKLILIVSNLNFFIFPTNRLIVSGQYSCETLSLVHDNENIHSIHIFCSDKQLYQDLLYNKKYPKLINIYTEYTSLFTALEKNIRSILRQLSLFKLSDMNNKTIRDLEQDSADYLWYQLLRDTMQKFKTDTSKQDMYCRSYYQGDGVSLKAVDNFHQSYDSTQTIRWYTKNFFPFKFVNHALRTEDIDALYNLRFFIVDLCKSLKLLFDENYELYQEIWKTFDVYRGLTLPQKDIEQIKQSIGRYVSTNGFLSTSRSREVAKIFAANVLFHIKIDTSLQNIIYADISHLSVMPDEEEVLFDLGTTFQITAVDYNDNMWIVSLVTMANITSLENDFIQTERRAKLIDLDAGDIRADSLFGIFMLELGYYTKSIEFFQNLLKRRTTNWDKYMVLMLLAEAYNRNKQFDLALDHALESYHIGLNLMKEDCDYCVSPYTDLNAIGAIYTNRKQYDIAIQHFEQALVNIDIYNLKIIAELHKNIAIAYFQQENYSYALKHCQQSLEIWNEFLPSNTFHIAQTHHILGEIYYKIENNSLAVGHIQKAFLLMKKIYPENHPDSVRLYERLLHLYYNADQYDLCIEFCEKELQHKLITKLSDYGTIINLYNTLGYSYYHKEDYERAIETYTKSLKLTDEILLDNTELVAHVHHRIGLCHSQVDQYDCALKHYSRSLDLLNDYVADEDIFDEIIALDDDIAFVYEMKTEYPLAIEYYIKALSRIETLDQEKYKVIRARLYSKVGTLYSENEEWSLALQYYKKALGIQEIIVHQDELKIANLNTEVGNCYEEKQKHILAIKYYKKSLEVYKNNVSADNLSKIVEIHKRLGHCFGEIGTKFSFLLFQSFMFFFILFISLYCVEYPGQRILL</sequence>
<keyword evidence="9" id="KW-0521">NADP</keyword>
<dbReference type="Pfam" id="PF01129">
    <property type="entry name" value="ART"/>
    <property type="match status" value="1"/>
</dbReference>
<keyword evidence="9" id="KW-0520">NAD</keyword>
<dbReference type="AlphaFoldDB" id="A0A815IWM5"/>
<keyword evidence="5" id="KW-0677">Repeat</keyword>
<proteinExistence type="inferred from homology"/>
<dbReference type="OrthoDB" id="5587616at2759"/>
<keyword evidence="13" id="KW-1185">Reference proteome</keyword>
<evidence type="ECO:0000313" key="11">
    <source>
        <dbReference type="EMBL" id="CAF1371238.1"/>
    </source>
</evidence>
<accession>A0A815IWM5</accession>
<dbReference type="SUPFAM" id="SSF56399">
    <property type="entry name" value="ADP-ribosylation"/>
    <property type="match status" value="1"/>
</dbReference>
<comment type="caution">
    <text evidence="11">The sequence shown here is derived from an EMBL/GenBank/DDBJ whole genome shotgun (WGS) entry which is preliminary data.</text>
</comment>
<dbReference type="PROSITE" id="PS50005">
    <property type="entry name" value="TPR"/>
    <property type="match status" value="4"/>
</dbReference>
<evidence type="ECO:0000256" key="7">
    <source>
        <dbReference type="ARBA" id="ARBA00047597"/>
    </source>
</evidence>
<evidence type="ECO:0000256" key="1">
    <source>
        <dbReference type="ARBA" id="ARBA00009558"/>
    </source>
</evidence>
<dbReference type="EMBL" id="CAJOBC010075670">
    <property type="protein sequence ID" value="CAF4257750.1"/>
    <property type="molecule type" value="Genomic_DNA"/>
</dbReference>
<dbReference type="Proteomes" id="UP000681722">
    <property type="component" value="Unassembled WGS sequence"/>
</dbReference>
<evidence type="ECO:0000256" key="2">
    <source>
        <dbReference type="ARBA" id="ARBA00022676"/>
    </source>
</evidence>
<organism evidence="11 13">
    <name type="scientific">Didymodactylos carnosus</name>
    <dbReference type="NCBI Taxonomy" id="1234261"/>
    <lineage>
        <taxon>Eukaryota</taxon>
        <taxon>Metazoa</taxon>
        <taxon>Spiralia</taxon>
        <taxon>Gnathifera</taxon>
        <taxon>Rotifera</taxon>
        <taxon>Eurotatoria</taxon>
        <taxon>Bdelloidea</taxon>
        <taxon>Philodinida</taxon>
        <taxon>Philodinidae</taxon>
        <taxon>Didymodactylos</taxon>
    </lineage>
</organism>
<dbReference type="PROSITE" id="PS51996">
    <property type="entry name" value="TR_MART"/>
    <property type="match status" value="1"/>
</dbReference>
<evidence type="ECO:0000256" key="6">
    <source>
        <dbReference type="ARBA" id="ARBA00022803"/>
    </source>
</evidence>
<keyword evidence="2 9" id="KW-0328">Glycosyltransferase</keyword>
<dbReference type="Gene3D" id="1.25.40.10">
    <property type="entry name" value="Tetratricopeptide repeat domain"/>
    <property type="match status" value="3"/>
</dbReference>
<comment type="similarity">
    <text evidence="1 9">Belongs to the Arg-specific ADP-ribosyltransferase family.</text>
</comment>
<dbReference type="EMBL" id="CAJNOQ010015923">
    <property type="protein sequence ID" value="CAF1371238.1"/>
    <property type="molecule type" value="Genomic_DNA"/>
</dbReference>
<dbReference type="Proteomes" id="UP000663829">
    <property type="component" value="Unassembled WGS sequence"/>
</dbReference>
<keyword evidence="4" id="KW-0548">Nucleotidyltransferase</keyword>
<evidence type="ECO:0000313" key="12">
    <source>
        <dbReference type="EMBL" id="CAF4257750.1"/>
    </source>
</evidence>
<dbReference type="SUPFAM" id="SSF48452">
    <property type="entry name" value="TPR-like"/>
    <property type="match status" value="3"/>
</dbReference>
<dbReference type="PROSITE" id="PS50293">
    <property type="entry name" value="TPR_REGION"/>
    <property type="match status" value="1"/>
</dbReference>
<evidence type="ECO:0000256" key="3">
    <source>
        <dbReference type="ARBA" id="ARBA00022679"/>
    </source>
</evidence>
<feature type="repeat" description="TPR" evidence="8">
    <location>
        <begin position="691"/>
        <end position="724"/>
    </location>
</feature>
<dbReference type="PANTHER" id="PTHR45641:SF1">
    <property type="entry name" value="AAA+ ATPASE DOMAIN-CONTAINING PROTEIN"/>
    <property type="match status" value="1"/>
</dbReference>
<reference evidence="11" key="1">
    <citation type="submission" date="2021-02" db="EMBL/GenBank/DDBJ databases">
        <authorList>
            <person name="Nowell W R."/>
        </authorList>
    </citation>
    <scope>NUCLEOTIDE SEQUENCE</scope>
</reference>
<feature type="repeat" description="TPR" evidence="8">
    <location>
        <begin position="778"/>
        <end position="811"/>
    </location>
</feature>
<keyword evidence="10" id="KW-0472">Membrane</keyword>
<feature type="repeat" description="TPR" evidence="8">
    <location>
        <begin position="820"/>
        <end position="853"/>
    </location>
</feature>
<keyword evidence="3 9" id="KW-0808">Transferase</keyword>
<dbReference type="GO" id="GO:0106274">
    <property type="term" value="F:NAD+-protein-arginine ADP-ribosyltransferase activity"/>
    <property type="evidence" value="ECO:0007669"/>
    <property type="project" value="UniProtKB-EC"/>
</dbReference>
<dbReference type="EC" id="2.4.2.31" evidence="9"/>
<dbReference type="InterPro" id="IPR019734">
    <property type="entry name" value="TPR_rpt"/>
</dbReference>
<dbReference type="PANTHER" id="PTHR45641">
    <property type="entry name" value="TETRATRICOPEPTIDE REPEAT PROTEIN (AFU_ORTHOLOGUE AFUA_6G03870)"/>
    <property type="match status" value="1"/>
</dbReference>
<dbReference type="Pfam" id="PF13424">
    <property type="entry name" value="TPR_12"/>
    <property type="match status" value="2"/>
</dbReference>
<evidence type="ECO:0000256" key="8">
    <source>
        <dbReference type="PROSITE-ProRule" id="PRU00339"/>
    </source>
</evidence>